<dbReference type="Pfam" id="PF12277">
    <property type="entry name" value="DUF3618"/>
    <property type="match status" value="1"/>
</dbReference>
<dbReference type="RefSeq" id="WP_015795125.1">
    <property type="nucleotide sequence ID" value="NC_013131.1"/>
</dbReference>
<sequence length="112" mass="12149" precursor="true">MTSETPMTTQQAELEVDIAATRAQLGRTLEALMAKTHVKTRAEDAIREDLASLKRRTFQAASRARDDAAGMARRVRGSARTRTGRLSATAVLAGVITALLVAVRSKLEGDRR</sequence>
<evidence type="ECO:0008006" key="4">
    <source>
        <dbReference type="Google" id="ProtNLM"/>
    </source>
</evidence>
<keyword evidence="1" id="KW-0472">Membrane</keyword>
<evidence type="ECO:0000313" key="2">
    <source>
        <dbReference type="EMBL" id="ACU75396.1"/>
    </source>
</evidence>
<dbReference type="InterPro" id="IPR022062">
    <property type="entry name" value="DUF3618"/>
</dbReference>
<keyword evidence="1" id="KW-1133">Transmembrane helix</keyword>
<protein>
    <recommendedName>
        <fullName evidence="4">DUF3618 domain-containing protein</fullName>
    </recommendedName>
</protein>
<evidence type="ECO:0000313" key="3">
    <source>
        <dbReference type="Proteomes" id="UP000000851"/>
    </source>
</evidence>
<dbReference type="STRING" id="479433.Caci_6548"/>
<keyword evidence="3" id="KW-1185">Reference proteome</keyword>
<accession>C7PYA6</accession>
<proteinExistence type="predicted"/>
<feature type="transmembrane region" description="Helical" evidence="1">
    <location>
        <begin position="83"/>
        <end position="103"/>
    </location>
</feature>
<evidence type="ECO:0000256" key="1">
    <source>
        <dbReference type="SAM" id="Phobius"/>
    </source>
</evidence>
<organism evidence="2 3">
    <name type="scientific">Catenulispora acidiphila (strain DSM 44928 / JCM 14897 / NBRC 102108 / NRRL B-24433 / ID139908)</name>
    <dbReference type="NCBI Taxonomy" id="479433"/>
    <lineage>
        <taxon>Bacteria</taxon>
        <taxon>Bacillati</taxon>
        <taxon>Actinomycetota</taxon>
        <taxon>Actinomycetes</taxon>
        <taxon>Catenulisporales</taxon>
        <taxon>Catenulisporaceae</taxon>
        <taxon>Catenulispora</taxon>
    </lineage>
</organism>
<reference evidence="2 3" key="1">
    <citation type="journal article" date="2009" name="Stand. Genomic Sci.">
        <title>Complete genome sequence of Catenulispora acidiphila type strain (ID 139908).</title>
        <authorList>
            <person name="Copeland A."/>
            <person name="Lapidus A."/>
            <person name="Glavina Del Rio T."/>
            <person name="Nolan M."/>
            <person name="Lucas S."/>
            <person name="Chen F."/>
            <person name="Tice H."/>
            <person name="Cheng J.F."/>
            <person name="Bruce D."/>
            <person name="Goodwin L."/>
            <person name="Pitluck S."/>
            <person name="Mikhailova N."/>
            <person name="Pati A."/>
            <person name="Ivanova N."/>
            <person name="Mavromatis K."/>
            <person name="Chen A."/>
            <person name="Palaniappan K."/>
            <person name="Chain P."/>
            <person name="Land M."/>
            <person name="Hauser L."/>
            <person name="Chang Y.J."/>
            <person name="Jeffries C.D."/>
            <person name="Chertkov O."/>
            <person name="Brettin T."/>
            <person name="Detter J.C."/>
            <person name="Han C."/>
            <person name="Ali Z."/>
            <person name="Tindall B.J."/>
            <person name="Goker M."/>
            <person name="Bristow J."/>
            <person name="Eisen J.A."/>
            <person name="Markowitz V."/>
            <person name="Hugenholtz P."/>
            <person name="Kyrpides N.C."/>
            <person name="Klenk H.P."/>
        </authorList>
    </citation>
    <scope>NUCLEOTIDE SEQUENCE [LARGE SCALE GENOMIC DNA]</scope>
    <source>
        <strain evidence="3">DSM 44928 / JCM 14897 / NBRC 102108 / NRRL B-24433 / ID139908</strain>
    </source>
</reference>
<dbReference type="EMBL" id="CP001700">
    <property type="protein sequence ID" value="ACU75396.1"/>
    <property type="molecule type" value="Genomic_DNA"/>
</dbReference>
<dbReference type="OrthoDB" id="4245853at2"/>
<keyword evidence="1" id="KW-0812">Transmembrane</keyword>
<dbReference type="KEGG" id="cai:Caci_6548"/>
<dbReference type="InParanoid" id="C7PYA6"/>
<gene>
    <name evidence="2" type="ordered locus">Caci_6548</name>
</gene>
<dbReference type="AlphaFoldDB" id="C7PYA6"/>
<dbReference type="Proteomes" id="UP000000851">
    <property type="component" value="Chromosome"/>
</dbReference>
<name>C7PYA6_CATAD</name>
<dbReference type="HOGENOM" id="CLU_2141369_0_0_11"/>